<evidence type="ECO:0000256" key="3">
    <source>
        <dbReference type="ARBA" id="ARBA00022806"/>
    </source>
</evidence>
<feature type="domain" description="SF3 helicase" evidence="5">
    <location>
        <begin position="524"/>
        <end position="687"/>
    </location>
</feature>
<dbReference type="AlphaFoldDB" id="A0AAU9D7Z3"/>
<dbReference type="SUPFAM" id="SSF52540">
    <property type="entry name" value="P-loop containing nucleoside triphosphate hydrolases"/>
    <property type="match status" value="1"/>
</dbReference>
<dbReference type="InterPro" id="IPR004968">
    <property type="entry name" value="DNA_primase/NTPase_C"/>
</dbReference>
<dbReference type="Pfam" id="PF03288">
    <property type="entry name" value="Pox_D5"/>
    <property type="match status" value="1"/>
</dbReference>
<keyword evidence="3" id="KW-0347">Helicase</keyword>
<dbReference type="Gene3D" id="3.40.50.300">
    <property type="entry name" value="P-loop containing nucleotide triphosphate hydrolases"/>
    <property type="match status" value="1"/>
</dbReference>
<keyword evidence="4" id="KW-0067">ATP-binding</keyword>
<keyword evidence="2" id="KW-0378">Hydrolase</keyword>
<dbReference type="GO" id="GO:0016787">
    <property type="term" value="F:hydrolase activity"/>
    <property type="evidence" value="ECO:0007669"/>
    <property type="project" value="UniProtKB-KW"/>
</dbReference>
<dbReference type="PANTHER" id="PTHR35372:SF2">
    <property type="entry name" value="SF3 HELICASE DOMAIN-CONTAINING PROTEIN"/>
    <property type="match status" value="1"/>
</dbReference>
<evidence type="ECO:0000313" key="7">
    <source>
        <dbReference type="Proteomes" id="UP001321804"/>
    </source>
</evidence>
<dbReference type="KEGG" id="xak:KIMC2_14590"/>
<dbReference type="SMART" id="SM00885">
    <property type="entry name" value="D5_N"/>
    <property type="match status" value="1"/>
</dbReference>
<keyword evidence="1" id="KW-0547">Nucleotide-binding</keyword>
<keyword evidence="7" id="KW-1185">Reference proteome</keyword>
<dbReference type="InterPro" id="IPR014818">
    <property type="entry name" value="Phage/plasmid_primase_P4_C"/>
</dbReference>
<dbReference type="InterPro" id="IPR027417">
    <property type="entry name" value="P-loop_NTPase"/>
</dbReference>
<dbReference type="InterPro" id="IPR006500">
    <property type="entry name" value="Helicase_put_C_phage/plasmid"/>
</dbReference>
<proteinExistence type="predicted"/>
<dbReference type="PANTHER" id="PTHR35372">
    <property type="entry name" value="ATP BINDING PROTEIN-RELATED"/>
    <property type="match status" value="1"/>
</dbReference>
<dbReference type="GO" id="GO:0004386">
    <property type="term" value="F:helicase activity"/>
    <property type="evidence" value="ECO:0007669"/>
    <property type="project" value="UniProtKB-KW"/>
</dbReference>
<reference evidence="6 7" key="1">
    <citation type="journal article" date="2023" name="Microbiol. Spectr.">
        <title>Symbiosis of Carpenter Bees with Uncharacterized Lactic Acid Bacteria Showing NAD Auxotrophy.</title>
        <authorList>
            <person name="Kawasaki S."/>
            <person name="Ozawa K."/>
            <person name="Mori T."/>
            <person name="Yamamoto A."/>
            <person name="Ito M."/>
            <person name="Ohkuma M."/>
            <person name="Sakamoto M."/>
            <person name="Matsutani M."/>
        </authorList>
    </citation>
    <scope>NUCLEOTIDE SEQUENCE [LARGE SCALE GENOMIC DNA]</scope>
    <source>
        <strain evidence="6 7">KimC2</strain>
    </source>
</reference>
<accession>A0AAU9D7Z3</accession>
<protein>
    <recommendedName>
        <fullName evidence="5">SF3 helicase domain-containing protein</fullName>
    </recommendedName>
</protein>
<evidence type="ECO:0000256" key="2">
    <source>
        <dbReference type="ARBA" id="ARBA00022801"/>
    </source>
</evidence>
<evidence type="ECO:0000256" key="1">
    <source>
        <dbReference type="ARBA" id="ARBA00022741"/>
    </source>
</evidence>
<dbReference type="EMBL" id="AP026801">
    <property type="protein sequence ID" value="BDR56897.1"/>
    <property type="molecule type" value="Genomic_DNA"/>
</dbReference>
<name>A0AAU9D7Z3_9LACO</name>
<evidence type="ECO:0000313" key="6">
    <source>
        <dbReference type="EMBL" id="BDR56897.1"/>
    </source>
</evidence>
<gene>
    <name evidence="6" type="ORF">KIMC2_14590</name>
</gene>
<evidence type="ECO:0000259" key="5">
    <source>
        <dbReference type="PROSITE" id="PS51206"/>
    </source>
</evidence>
<sequence>MENKVINIDPNPEIHIATASKRTQKRWKNETLSWSALLDRLSKPTVTPETPAEWTKMTLSQQDDVKDVGGFVGGWLKDGRRKAGNVQNRTVLTLDVDFPTKGQNLFEDATMIWDFSFAVYSTHKYTPSNPRIRFVIPLARPVTSDEYVPIARKVAEELGMDHFDDSTYQPERLMYWPSHSKGAKYFFDYQQGRLLDPDKVLSEYDSWQDSSFWPTSSREAEVHQHEAKKAGDPLTKRGVIGAFNRVYPIREAIEKFLPDVYEPTAHDDRYTYLPGSTTGGLVLYDDVFAYSHHGTDPTGGELTNAFDLVRIHKFGDLDGKVKADTPVTSYPSYKKMSEFALEDQSVYAEWQDTATGNATDDFSDYTEVAEPKKEEIHWLSISKSGATMVNTYDLARKVIQDYQVFNNEENFLRYDPKTGIWKSDAENFLAGVLTKNYLKKLYKGAIVKDTVQAVKNLLNTDDDFEDTDINKIVLKNGVYDIMSGEFSDTFDPGLHARASYPVEYDPDATSPKFEGFVKWLLDEEALAFLYEWIGYMFYRDYPVQKLLFIYGPGGGGKSTLINIIRKLVDGRATSSVSLDALMTKQFAPIVLYRKTANFDSEAKAKYLEDATTLKALTGEDLIYADDKYGKPIQFRNYAKLTFTMNRLPAMRDLTGAMERRAVILKVDKKITREVKKNFPYKEILKEIPGIFNNAMEGLRMVLKTESFTESDAMRSELRKWIKGNDQVGRFIDEVLTVDEKAYTSVEDMYIAYTDFTEENGEKALGKYKFGQRLEDMGYKKKQVRESSRQFWAWIGLSIPITDFDQL</sequence>
<dbReference type="InterPro" id="IPR014015">
    <property type="entry name" value="Helicase_SF3_DNA-vir"/>
</dbReference>
<dbReference type="GO" id="GO:0005524">
    <property type="term" value="F:ATP binding"/>
    <property type="evidence" value="ECO:0007669"/>
    <property type="project" value="UniProtKB-KW"/>
</dbReference>
<dbReference type="Proteomes" id="UP001321804">
    <property type="component" value="Chromosome"/>
</dbReference>
<dbReference type="NCBIfam" id="TIGR01613">
    <property type="entry name" value="primase_Cterm"/>
    <property type="match status" value="1"/>
</dbReference>
<dbReference type="RefSeq" id="WP_317695480.1">
    <property type="nucleotide sequence ID" value="NZ_AP026801.1"/>
</dbReference>
<dbReference type="InterPro" id="IPR045455">
    <property type="entry name" value="NrS-1_pol-like_helicase"/>
</dbReference>
<dbReference type="Pfam" id="PF19263">
    <property type="entry name" value="DUF5906"/>
    <property type="match status" value="1"/>
</dbReference>
<dbReference type="InterPro" id="IPR051620">
    <property type="entry name" value="ORF904-like_C"/>
</dbReference>
<evidence type="ECO:0000256" key="4">
    <source>
        <dbReference type="ARBA" id="ARBA00022840"/>
    </source>
</evidence>
<dbReference type="Pfam" id="PF08706">
    <property type="entry name" value="D5_N"/>
    <property type="match status" value="1"/>
</dbReference>
<organism evidence="6 7">
    <name type="scientific">Xylocopilactobacillus apis</name>
    <dbReference type="NCBI Taxonomy" id="2932183"/>
    <lineage>
        <taxon>Bacteria</taxon>
        <taxon>Bacillati</taxon>
        <taxon>Bacillota</taxon>
        <taxon>Bacilli</taxon>
        <taxon>Lactobacillales</taxon>
        <taxon>Lactobacillaceae</taxon>
        <taxon>Xylocopilactobacillus</taxon>
    </lineage>
</organism>
<dbReference type="PROSITE" id="PS51206">
    <property type="entry name" value="SF3_HELICASE_1"/>
    <property type="match status" value="1"/>
</dbReference>